<evidence type="ECO:0000256" key="2">
    <source>
        <dbReference type="ARBA" id="ARBA00022692"/>
    </source>
</evidence>
<feature type="transmembrane region" description="Helical" evidence="6">
    <location>
        <begin position="7"/>
        <end position="27"/>
    </location>
</feature>
<comment type="function">
    <text evidence="6">Forms chloride channels.</text>
</comment>
<dbReference type="EMBL" id="KV891737">
    <property type="protein sequence ID" value="OON22565.1"/>
    <property type="molecule type" value="Genomic_DNA"/>
</dbReference>
<reference evidence="7 8" key="1">
    <citation type="submission" date="2015-03" db="EMBL/GenBank/DDBJ databases">
        <title>Draft genome of the nematode, Opisthorchis viverrini.</title>
        <authorList>
            <person name="Mitreva M."/>
        </authorList>
    </citation>
    <scope>NUCLEOTIDE SEQUENCE [LARGE SCALE GENOMIC DNA]</scope>
    <source>
        <strain evidence="7">Khon Kaen</strain>
    </source>
</reference>
<dbReference type="AlphaFoldDB" id="A0A1S8X754"/>
<evidence type="ECO:0000313" key="7">
    <source>
        <dbReference type="EMBL" id="OON22565.1"/>
    </source>
</evidence>
<keyword evidence="6" id="KW-0868">Chloride</keyword>
<evidence type="ECO:0000256" key="1">
    <source>
        <dbReference type="ARBA" id="ARBA00004370"/>
    </source>
</evidence>
<evidence type="ECO:0000256" key="5">
    <source>
        <dbReference type="ARBA" id="ARBA00034769"/>
    </source>
</evidence>
<dbReference type="PANTHER" id="PTHR10736">
    <property type="entry name" value="BESTROPHIN"/>
    <property type="match status" value="1"/>
</dbReference>
<organism evidence="7 8">
    <name type="scientific">Opisthorchis viverrini</name>
    <name type="common">Southeast Asian liver fluke</name>
    <dbReference type="NCBI Taxonomy" id="6198"/>
    <lineage>
        <taxon>Eukaryota</taxon>
        <taxon>Metazoa</taxon>
        <taxon>Spiralia</taxon>
        <taxon>Lophotrochozoa</taxon>
        <taxon>Platyhelminthes</taxon>
        <taxon>Trematoda</taxon>
        <taxon>Digenea</taxon>
        <taxon>Opisthorchiida</taxon>
        <taxon>Opisthorchiata</taxon>
        <taxon>Opisthorchiidae</taxon>
        <taxon>Opisthorchis</taxon>
    </lineage>
</organism>
<dbReference type="Pfam" id="PF01062">
    <property type="entry name" value="Bestrophin"/>
    <property type="match status" value="1"/>
</dbReference>
<gene>
    <name evidence="7" type="ORF">X801_01532</name>
</gene>
<accession>A0A1S8X754</accession>
<keyword evidence="2 6" id="KW-0812">Transmembrane</keyword>
<dbReference type="InterPro" id="IPR021134">
    <property type="entry name" value="Bestrophin-like"/>
</dbReference>
<evidence type="ECO:0000256" key="3">
    <source>
        <dbReference type="ARBA" id="ARBA00022989"/>
    </source>
</evidence>
<comment type="subcellular location">
    <subcellularLocation>
        <location evidence="6">Cell membrane</location>
        <topology evidence="6">Multi-pass membrane protein</topology>
    </subcellularLocation>
    <subcellularLocation>
        <location evidence="1">Membrane</location>
    </subcellularLocation>
</comment>
<keyword evidence="8" id="KW-1185">Reference proteome</keyword>
<keyword evidence="6" id="KW-0813">Transport</keyword>
<keyword evidence="6" id="KW-0406">Ion transport</keyword>
<protein>
    <recommendedName>
        <fullName evidence="6">Bestrophin homolog</fullName>
    </recommendedName>
</protein>
<evidence type="ECO:0000256" key="6">
    <source>
        <dbReference type="RuleBase" id="RU363126"/>
    </source>
</evidence>
<keyword evidence="6" id="KW-0869">Chloride channel</keyword>
<name>A0A1S8X754_OPIVI</name>
<dbReference type="GO" id="GO:0005254">
    <property type="term" value="F:chloride channel activity"/>
    <property type="evidence" value="ECO:0007669"/>
    <property type="project" value="UniProtKB-KW"/>
</dbReference>
<evidence type="ECO:0000256" key="4">
    <source>
        <dbReference type="ARBA" id="ARBA00023136"/>
    </source>
</evidence>
<keyword evidence="6" id="KW-1003">Cell membrane</keyword>
<evidence type="ECO:0000313" key="8">
    <source>
        <dbReference type="Proteomes" id="UP000243686"/>
    </source>
</evidence>
<proteinExistence type="inferred from homology"/>
<comment type="similarity">
    <text evidence="5 6">Belongs to the anion channel-forming bestrophin (TC 1.A.46) family. Calcium-sensitive chloride channel subfamily.</text>
</comment>
<dbReference type="InterPro" id="IPR000615">
    <property type="entry name" value="Bestrophin"/>
</dbReference>
<sequence length="139" mass="16115">MNKRIQDVVTIAVYSYFLCQIFASQFVEHNDDAHGRIDLYVPVFNIFSFIFLMGWYKVALCVVNPFGDDDEDFQINDILDYNLEVSYRTVDVPSFAFPDRLSFPLRKEGDDSSHIEELNGFMECVFDEAQGNEAKTELQ</sequence>
<keyword evidence="6" id="KW-0407">Ion channel</keyword>
<feature type="transmembrane region" description="Helical" evidence="6">
    <location>
        <begin position="39"/>
        <end position="56"/>
    </location>
</feature>
<keyword evidence="4 6" id="KW-0472">Membrane</keyword>
<dbReference type="GO" id="GO:0034707">
    <property type="term" value="C:chloride channel complex"/>
    <property type="evidence" value="ECO:0007669"/>
    <property type="project" value="UniProtKB-KW"/>
</dbReference>
<keyword evidence="3 6" id="KW-1133">Transmembrane helix</keyword>
<dbReference type="GO" id="GO:0005886">
    <property type="term" value="C:plasma membrane"/>
    <property type="evidence" value="ECO:0007669"/>
    <property type="project" value="UniProtKB-SubCell"/>
</dbReference>
<dbReference type="Proteomes" id="UP000243686">
    <property type="component" value="Unassembled WGS sequence"/>
</dbReference>